<dbReference type="InterPro" id="IPR019239">
    <property type="entry name" value="VapB_antitoxin"/>
</dbReference>
<sequence>MSRTVIDLDDELLADVAQALGTGTKKETVNTALREVLDNRRRALALTRLRAAAGEGAFDLDVFEDKRDYRR</sequence>
<reference evidence="1 2" key="1">
    <citation type="journal article" date="2012" name="J. Bacteriol.">
        <title>Draft genome sequence of Streptomyces globisporus C-1027, which produces an antitumor antibiotic consisting of a nine-membered enediyne with a chromoprotein.</title>
        <authorList>
            <person name="Wang L."/>
            <person name="Wang S."/>
            <person name="He Q."/>
            <person name="Yu T."/>
            <person name="Li Q."/>
            <person name="Hong B."/>
        </authorList>
    </citation>
    <scope>NUCLEOTIDE SEQUENCE [LARGE SCALE GENOMIC DNA]</scope>
    <source>
        <strain evidence="1 2">C-1027</strain>
    </source>
</reference>
<gene>
    <name evidence="1" type="ORF">WQO_16565</name>
</gene>
<dbReference type="Proteomes" id="UP000064183">
    <property type="component" value="Chromosome"/>
</dbReference>
<evidence type="ECO:0000313" key="1">
    <source>
        <dbReference type="EMBL" id="ALU94800.1"/>
    </source>
</evidence>
<dbReference type="EMBL" id="CP013738">
    <property type="protein sequence ID" value="ALU94800.1"/>
    <property type="molecule type" value="Genomic_DNA"/>
</dbReference>
<protein>
    <submittedName>
        <fullName evidence="1">Antitoxin</fullName>
    </submittedName>
</protein>
<name>A0A0U2SYC2_STRGL</name>
<organism evidence="1 2">
    <name type="scientific">Streptomyces globisporus C-1027</name>
    <dbReference type="NCBI Taxonomy" id="1172567"/>
    <lineage>
        <taxon>Bacteria</taxon>
        <taxon>Bacillati</taxon>
        <taxon>Actinomycetota</taxon>
        <taxon>Actinomycetes</taxon>
        <taxon>Kitasatosporales</taxon>
        <taxon>Streptomycetaceae</taxon>
        <taxon>Streptomyces</taxon>
    </lineage>
</organism>
<dbReference type="GeneID" id="27783974"/>
<accession>A0A0U2SYC2</accession>
<dbReference type="Pfam" id="PF09957">
    <property type="entry name" value="VapB_antitoxin"/>
    <property type="match status" value="1"/>
</dbReference>
<proteinExistence type="predicted"/>
<dbReference type="AlphaFoldDB" id="A0A0U2SYC2"/>
<dbReference type="RefSeq" id="WP_010056557.1">
    <property type="nucleotide sequence ID" value="NZ_CP013738.1"/>
</dbReference>
<dbReference type="KEGG" id="sgb:WQO_16565"/>
<evidence type="ECO:0000313" key="2">
    <source>
        <dbReference type="Proteomes" id="UP000064183"/>
    </source>
</evidence>